<accession>A0A4V0NDU1</accession>
<evidence type="ECO:0000256" key="1">
    <source>
        <dbReference type="SAM" id="MobiDB-lite"/>
    </source>
</evidence>
<gene>
    <name evidence="2" type="ORF">SOCEGT47_043820</name>
</gene>
<dbReference type="AlphaFoldDB" id="A0A4V0NDU1"/>
<dbReference type="EMBL" id="CP012670">
    <property type="protein sequence ID" value="AUX23852.1"/>
    <property type="molecule type" value="Genomic_DNA"/>
</dbReference>
<sequence>MSASCSPADRDFVRSEPGGTGGTGAGDGHGPGVGGTSGGSGCALETQATDCDDDNPCTADACAAGACVHVPFDGVSAPPSAQVAGDCQLLTCVTGQPSQAIDDSDVPDDDNECAVETCEGGVPTSTSVPDGAPCGQSTDCIAYRCEAGACIGDEAPEGTPITTQARGDCMLSICDGAGGITSTVDTTDLPDDGNPCTSDECHDGVPTNVAPAGVVCCFEDADCPRCHACGGGGACELAAPDTRGLGCAEDQVCDAAGECKGPNGQACASGAACASGHCVDGVCCNTSCSATCTACNVFRSVGTCSDILRGRVDPRCSSNELCDGEGTCKLAGGEPCFSNTECASGVCYRGSCTGFREAIE</sequence>
<proteinExistence type="predicted"/>
<name>A0A4V0NDU1_SORCE</name>
<evidence type="ECO:0000313" key="3">
    <source>
        <dbReference type="Proteomes" id="UP000295781"/>
    </source>
</evidence>
<feature type="compositionally biased region" description="Gly residues" evidence="1">
    <location>
        <begin position="18"/>
        <end position="37"/>
    </location>
</feature>
<evidence type="ECO:0000313" key="2">
    <source>
        <dbReference type="EMBL" id="AUX23852.1"/>
    </source>
</evidence>
<protein>
    <submittedName>
        <fullName evidence="2">Uncharacterized protein</fullName>
    </submittedName>
</protein>
<reference evidence="2 3" key="1">
    <citation type="submission" date="2015-09" db="EMBL/GenBank/DDBJ databases">
        <title>Sorangium comparison.</title>
        <authorList>
            <person name="Zaburannyi N."/>
            <person name="Bunk B."/>
            <person name="Overmann J."/>
            <person name="Mueller R."/>
        </authorList>
    </citation>
    <scope>NUCLEOTIDE SEQUENCE [LARGE SCALE GENOMIC DNA]</scope>
    <source>
        <strain evidence="2 3">So ceGT47</strain>
    </source>
</reference>
<dbReference type="Proteomes" id="UP000295781">
    <property type="component" value="Chromosome"/>
</dbReference>
<organism evidence="2 3">
    <name type="scientific">Sorangium cellulosum</name>
    <name type="common">Polyangium cellulosum</name>
    <dbReference type="NCBI Taxonomy" id="56"/>
    <lineage>
        <taxon>Bacteria</taxon>
        <taxon>Pseudomonadati</taxon>
        <taxon>Myxococcota</taxon>
        <taxon>Polyangia</taxon>
        <taxon>Polyangiales</taxon>
        <taxon>Polyangiaceae</taxon>
        <taxon>Sorangium</taxon>
    </lineage>
</organism>
<feature type="region of interest" description="Disordered" evidence="1">
    <location>
        <begin position="1"/>
        <end position="37"/>
    </location>
</feature>